<keyword evidence="5 6" id="KW-0472">Membrane</keyword>
<gene>
    <name evidence="8" type="ORF">PGRAT_28140</name>
</gene>
<dbReference type="KEGG" id="pgm:PGRAT_28140"/>
<accession>A0A089MB40</accession>
<evidence type="ECO:0000313" key="8">
    <source>
        <dbReference type="EMBL" id="AIQ71036.1"/>
    </source>
</evidence>
<evidence type="ECO:0000313" key="9">
    <source>
        <dbReference type="Proteomes" id="UP000029500"/>
    </source>
</evidence>
<keyword evidence="2" id="KW-1003">Cell membrane</keyword>
<proteinExistence type="predicted"/>
<dbReference type="OrthoDB" id="3243324at2"/>
<sequence>MDEIKWGLIGPLLALQVLLAVIGLISLSKAERTRGPKWLWVIILIFGNLLGSVAYFTVGRKDN</sequence>
<dbReference type="STRING" id="189425.PGRAT_28140"/>
<dbReference type="InterPro" id="IPR027379">
    <property type="entry name" value="CLS_N"/>
</dbReference>
<feature type="domain" description="Cardiolipin synthase N-terminal" evidence="7">
    <location>
        <begin position="19"/>
        <end position="60"/>
    </location>
</feature>
<keyword evidence="9" id="KW-1185">Reference proteome</keyword>
<comment type="subcellular location">
    <subcellularLocation>
        <location evidence="1">Cell membrane</location>
        <topology evidence="1">Multi-pass membrane protein</topology>
    </subcellularLocation>
</comment>
<dbReference type="RefSeq" id="WP_025704538.1">
    <property type="nucleotide sequence ID" value="NZ_CP009287.1"/>
</dbReference>
<evidence type="ECO:0000256" key="6">
    <source>
        <dbReference type="SAM" id="Phobius"/>
    </source>
</evidence>
<feature type="transmembrane region" description="Helical" evidence="6">
    <location>
        <begin position="6"/>
        <end position="27"/>
    </location>
</feature>
<organism evidence="8 9">
    <name type="scientific">Paenibacillus graminis</name>
    <dbReference type="NCBI Taxonomy" id="189425"/>
    <lineage>
        <taxon>Bacteria</taxon>
        <taxon>Bacillati</taxon>
        <taxon>Bacillota</taxon>
        <taxon>Bacilli</taxon>
        <taxon>Bacillales</taxon>
        <taxon>Paenibacillaceae</taxon>
        <taxon>Paenibacillus</taxon>
    </lineage>
</organism>
<evidence type="ECO:0000259" key="7">
    <source>
        <dbReference type="Pfam" id="PF13396"/>
    </source>
</evidence>
<dbReference type="Pfam" id="PF13396">
    <property type="entry name" value="PLDc_N"/>
    <property type="match status" value="1"/>
</dbReference>
<dbReference type="GO" id="GO:0005886">
    <property type="term" value="C:plasma membrane"/>
    <property type="evidence" value="ECO:0007669"/>
    <property type="project" value="UniProtKB-SubCell"/>
</dbReference>
<dbReference type="Proteomes" id="UP000029500">
    <property type="component" value="Chromosome"/>
</dbReference>
<evidence type="ECO:0000256" key="5">
    <source>
        <dbReference type="ARBA" id="ARBA00023136"/>
    </source>
</evidence>
<protein>
    <submittedName>
        <fullName evidence="8">Negative regulatory protein YxlE</fullName>
    </submittedName>
</protein>
<name>A0A089MB40_9BACL</name>
<reference evidence="8 9" key="1">
    <citation type="submission" date="2014-08" db="EMBL/GenBank/DDBJ databases">
        <title>Comparative genomics of the Paenibacillus odorifer group.</title>
        <authorList>
            <person name="den Bakker H.C."/>
            <person name="Tsai Y.-C."/>
            <person name="Martin N."/>
            <person name="Korlach J."/>
            <person name="Wiedmann M."/>
        </authorList>
    </citation>
    <scope>NUCLEOTIDE SEQUENCE [LARGE SCALE GENOMIC DNA]</scope>
    <source>
        <strain evidence="8 9">DSM 15220</strain>
    </source>
</reference>
<dbReference type="EMBL" id="CP009287">
    <property type="protein sequence ID" value="AIQ71036.1"/>
    <property type="molecule type" value="Genomic_DNA"/>
</dbReference>
<evidence type="ECO:0000256" key="3">
    <source>
        <dbReference type="ARBA" id="ARBA00022692"/>
    </source>
</evidence>
<dbReference type="eggNOG" id="ENOG50332VC">
    <property type="taxonomic scope" value="Bacteria"/>
</dbReference>
<keyword evidence="4 6" id="KW-1133">Transmembrane helix</keyword>
<feature type="transmembrane region" description="Helical" evidence="6">
    <location>
        <begin position="39"/>
        <end position="58"/>
    </location>
</feature>
<keyword evidence="3 6" id="KW-0812">Transmembrane</keyword>
<evidence type="ECO:0000256" key="1">
    <source>
        <dbReference type="ARBA" id="ARBA00004651"/>
    </source>
</evidence>
<evidence type="ECO:0000256" key="4">
    <source>
        <dbReference type="ARBA" id="ARBA00022989"/>
    </source>
</evidence>
<evidence type="ECO:0000256" key="2">
    <source>
        <dbReference type="ARBA" id="ARBA00022475"/>
    </source>
</evidence>
<dbReference type="AlphaFoldDB" id="A0A089MB40"/>
<dbReference type="HOGENOM" id="CLU_176001_3_1_9"/>